<dbReference type="PANTHER" id="PTHR33559:SF1">
    <property type="entry name" value="PROTEASOME ASSEMBLY CHAPERONE 4"/>
    <property type="match status" value="1"/>
</dbReference>
<dbReference type="Pfam" id="PF16093">
    <property type="entry name" value="PAC4"/>
    <property type="match status" value="1"/>
</dbReference>
<name>A0ABY7F164_MYAAR</name>
<dbReference type="InterPro" id="IPR032157">
    <property type="entry name" value="PAC4"/>
</dbReference>
<accession>A0ABY7F164</accession>
<protein>
    <submittedName>
        <fullName evidence="1">PSMG4-like protein</fullName>
    </submittedName>
</protein>
<keyword evidence="2" id="KW-1185">Reference proteome</keyword>
<dbReference type="EMBL" id="CP111020">
    <property type="protein sequence ID" value="WAR14483.1"/>
    <property type="molecule type" value="Genomic_DNA"/>
</dbReference>
<sequence length="148" mass="16870">MKVKVPNLENVLGMLRTKIFSWYKMAEEPSGVTFVQPELTVHTFRDKILNQDIYFQVIKLHESFIIWFGKSEKLGDLSVAMATLKGMVSAANLIGGMESHSVALAERLSKKTGKQVFIGGDMNSFDQLQYPLVEKRIMEEMTKHPEQF</sequence>
<evidence type="ECO:0000313" key="1">
    <source>
        <dbReference type="EMBL" id="WAR14483.1"/>
    </source>
</evidence>
<dbReference type="Proteomes" id="UP001164746">
    <property type="component" value="Chromosome 9"/>
</dbReference>
<gene>
    <name evidence="1" type="ORF">MAR_004588</name>
</gene>
<reference evidence="1" key="1">
    <citation type="submission" date="2022-11" db="EMBL/GenBank/DDBJ databases">
        <title>Centuries of genome instability and evolution in soft-shell clam transmissible cancer (bioRxiv).</title>
        <authorList>
            <person name="Hart S.F.M."/>
            <person name="Yonemitsu M.A."/>
            <person name="Giersch R.M."/>
            <person name="Beal B.F."/>
            <person name="Arriagada G."/>
            <person name="Davis B.W."/>
            <person name="Ostrander E.A."/>
            <person name="Goff S.P."/>
            <person name="Metzger M.J."/>
        </authorList>
    </citation>
    <scope>NUCLEOTIDE SEQUENCE</scope>
    <source>
        <strain evidence="1">MELC-2E11</strain>
        <tissue evidence="1">Siphon/mantle</tissue>
    </source>
</reference>
<organism evidence="1 2">
    <name type="scientific">Mya arenaria</name>
    <name type="common">Soft-shell clam</name>
    <dbReference type="NCBI Taxonomy" id="6604"/>
    <lineage>
        <taxon>Eukaryota</taxon>
        <taxon>Metazoa</taxon>
        <taxon>Spiralia</taxon>
        <taxon>Lophotrochozoa</taxon>
        <taxon>Mollusca</taxon>
        <taxon>Bivalvia</taxon>
        <taxon>Autobranchia</taxon>
        <taxon>Heteroconchia</taxon>
        <taxon>Euheterodonta</taxon>
        <taxon>Imparidentia</taxon>
        <taxon>Neoheterodontei</taxon>
        <taxon>Myida</taxon>
        <taxon>Myoidea</taxon>
        <taxon>Myidae</taxon>
        <taxon>Mya</taxon>
    </lineage>
</organism>
<dbReference type="PANTHER" id="PTHR33559">
    <property type="entry name" value="PROTEASOME ASSEMBLY CHAPERONE 4"/>
    <property type="match status" value="1"/>
</dbReference>
<proteinExistence type="predicted"/>
<evidence type="ECO:0000313" key="2">
    <source>
        <dbReference type="Proteomes" id="UP001164746"/>
    </source>
</evidence>